<dbReference type="PROSITE" id="PS50005">
    <property type="entry name" value="TPR"/>
    <property type="match status" value="2"/>
</dbReference>
<dbReference type="PROSITE" id="PS50293">
    <property type="entry name" value="TPR_REGION"/>
    <property type="match status" value="1"/>
</dbReference>
<sequence length="414" mass="46886">MKKSFLTIGLSLVTILAFGQRKEIRKAGDAVEEGDYKYAKSLINSVEGQVASEKDRIKGDFYLAKGRAYLGAKPETATIKDLMTSANAFQKAIEYGEEQEGEQGLTKVKDAMVNSAIADQNQQKLSSSAEKLIAAYDLNTQDTIYLYYAAANMFQAGEKDKALEYFQKLDKMGYTGEGIQYTAVEKETGEVQTFQNKKNRDIYIKSGDYINPGEEEIPSKKGDIIRSIAQIHIENDNDKKAIEAINRAKAESPDDPSLMLAEANIYYRMGKLDKYSELVEKVIEKDPNNAGLYYNLGITSMQMERPEKAVEYYKQAIEIDPSMTDAYINLASAKLMKEQEIIDEMNNLGMSKEDNKRYEELGEERKELYQEALPYLEKATELDPNNTEAIRTLRNIYLQLGEDEKAEQMKNKLN</sequence>
<dbReference type="Proteomes" id="UP000317169">
    <property type="component" value="Unassembled WGS sequence"/>
</dbReference>
<dbReference type="SMART" id="SM00028">
    <property type="entry name" value="TPR"/>
    <property type="match status" value="4"/>
</dbReference>
<feature type="repeat" description="TPR" evidence="1">
    <location>
        <begin position="256"/>
        <end position="289"/>
    </location>
</feature>
<accession>A0A507ZS42</accession>
<protein>
    <submittedName>
        <fullName evidence="2">Tetratricopeptide repeat protein</fullName>
    </submittedName>
</protein>
<name>A0A507ZS42_9FLAO</name>
<dbReference type="SUPFAM" id="SSF48452">
    <property type="entry name" value="TPR-like"/>
    <property type="match status" value="2"/>
</dbReference>
<feature type="repeat" description="TPR" evidence="1">
    <location>
        <begin position="290"/>
        <end position="323"/>
    </location>
</feature>
<keyword evidence="1" id="KW-0802">TPR repeat</keyword>
<dbReference type="InterPro" id="IPR019734">
    <property type="entry name" value="TPR_rpt"/>
</dbReference>
<evidence type="ECO:0000313" key="2">
    <source>
        <dbReference type="EMBL" id="TQD40189.1"/>
    </source>
</evidence>
<dbReference type="Pfam" id="PF00515">
    <property type="entry name" value="TPR_1"/>
    <property type="match status" value="1"/>
</dbReference>
<dbReference type="Pfam" id="PF14559">
    <property type="entry name" value="TPR_19"/>
    <property type="match status" value="1"/>
</dbReference>
<comment type="caution">
    <text evidence="2">The sequence shown here is derived from an EMBL/GenBank/DDBJ whole genome shotgun (WGS) entry which is preliminary data.</text>
</comment>
<reference evidence="2 3" key="1">
    <citation type="submission" date="2019-06" db="EMBL/GenBank/DDBJ databases">
        <title>Flavibacter putida gen. nov., sp. nov., a novel marine bacterium of the family Flavobacteriaceae isolated from coastal seawater.</title>
        <authorList>
            <person name="Feng X."/>
        </authorList>
    </citation>
    <scope>NUCLEOTIDE SEQUENCE [LARGE SCALE GENOMIC DNA]</scope>
    <source>
        <strain evidence="2 3">PLHSN227</strain>
    </source>
</reference>
<dbReference type="InterPro" id="IPR011990">
    <property type="entry name" value="TPR-like_helical_dom_sf"/>
</dbReference>
<dbReference type="AlphaFoldDB" id="A0A507ZS42"/>
<organism evidence="2 3">
    <name type="scientific">Haloflavibacter putidus</name>
    <dbReference type="NCBI Taxonomy" id="2576776"/>
    <lineage>
        <taxon>Bacteria</taxon>
        <taxon>Pseudomonadati</taxon>
        <taxon>Bacteroidota</taxon>
        <taxon>Flavobacteriia</taxon>
        <taxon>Flavobacteriales</taxon>
        <taxon>Flavobacteriaceae</taxon>
        <taxon>Haloflavibacter</taxon>
    </lineage>
</organism>
<dbReference type="GO" id="GO:0000030">
    <property type="term" value="F:mannosyltransferase activity"/>
    <property type="evidence" value="ECO:0007669"/>
    <property type="project" value="TreeGrafter"/>
</dbReference>
<dbReference type="RefSeq" id="WP_141420719.1">
    <property type="nucleotide sequence ID" value="NZ_VIAR01000002.1"/>
</dbReference>
<gene>
    <name evidence="2" type="ORF">FKR84_03040</name>
</gene>
<dbReference type="EMBL" id="VIAR01000002">
    <property type="protein sequence ID" value="TQD40189.1"/>
    <property type="molecule type" value="Genomic_DNA"/>
</dbReference>
<proteinExistence type="predicted"/>
<dbReference type="Gene3D" id="1.25.40.10">
    <property type="entry name" value="Tetratricopeptide repeat domain"/>
    <property type="match status" value="3"/>
</dbReference>
<dbReference type="PANTHER" id="PTHR44395">
    <property type="match status" value="1"/>
</dbReference>
<dbReference type="OrthoDB" id="1149028at2"/>
<dbReference type="GO" id="GO:0035269">
    <property type="term" value="P:protein O-linked glycosylation via mannose"/>
    <property type="evidence" value="ECO:0007669"/>
    <property type="project" value="TreeGrafter"/>
</dbReference>
<dbReference type="PANTHER" id="PTHR44395:SF1">
    <property type="entry name" value="PROTEIN O-MANNOSYL-TRANSFERASE TMTC3"/>
    <property type="match status" value="1"/>
</dbReference>
<keyword evidence="3" id="KW-1185">Reference proteome</keyword>
<evidence type="ECO:0000313" key="3">
    <source>
        <dbReference type="Proteomes" id="UP000317169"/>
    </source>
</evidence>
<evidence type="ECO:0000256" key="1">
    <source>
        <dbReference type="PROSITE-ProRule" id="PRU00339"/>
    </source>
</evidence>